<evidence type="ECO:0000313" key="2">
    <source>
        <dbReference type="Proteomes" id="UP000745663"/>
    </source>
</evidence>
<dbReference type="Proteomes" id="UP000745663">
    <property type="component" value="Unassembled WGS sequence"/>
</dbReference>
<name>A0ABS2BYK4_9PSED</name>
<proteinExistence type="predicted"/>
<accession>A0ABS2BYK4</accession>
<comment type="caution">
    <text evidence="1">The sequence shown here is derived from an EMBL/GenBank/DDBJ whole genome shotgun (WGS) entry which is preliminary data.</text>
</comment>
<organism evidence="1 2">
    <name type="scientific">Pseudomonas arcuscaelestis</name>
    <dbReference type="NCBI Taxonomy" id="2710591"/>
    <lineage>
        <taxon>Bacteria</taxon>
        <taxon>Pseudomonadati</taxon>
        <taxon>Pseudomonadota</taxon>
        <taxon>Gammaproteobacteria</taxon>
        <taxon>Pseudomonadales</taxon>
        <taxon>Pseudomonadaceae</taxon>
        <taxon>Pseudomonas</taxon>
    </lineage>
</organism>
<gene>
    <name evidence="1" type="ORF">H8F21_14075</name>
</gene>
<protein>
    <submittedName>
        <fullName evidence="1">Uncharacterized protein</fullName>
    </submittedName>
</protein>
<keyword evidence="2" id="KW-1185">Reference proteome</keyword>
<evidence type="ECO:0000313" key="1">
    <source>
        <dbReference type="EMBL" id="MBM5458692.1"/>
    </source>
</evidence>
<dbReference type="EMBL" id="JACOPV010000008">
    <property type="protein sequence ID" value="MBM5458692.1"/>
    <property type="molecule type" value="Genomic_DNA"/>
</dbReference>
<reference evidence="1 2" key="1">
    <citation type="submission" date="2020-08" db="EMBL/GenBank/DDBJ databases">
        <title>Description of novel Pseudomonas species.</title>
        <authorList>
            <person name="Duman M."/>
            <person name="Mulet M."/>
            <person name="Altun S."/>
            <person name="Saticioglu I.B."/>
            <person name="Lalucat J."/>
            <person name="Garcia-Valdes E."/>
        </authorList>
    </citation>
    <scope>NUCLEOTIDE SEQUENCE [LARGE SCALE GENOMIC DNA]</scope>
    <source>
        <strain evidence="1 2">P66</strain>
    </source>
</reference>
<dbReference type="RefSeq" id="WP_203584631.1">
    <property type="nucleotide sequence ID" value="NZ_JACOPV010000008.1"/>
</dbReference>
<sequence length="137" mass="15503">MLKALSAALTAMLQDESTFARAEALYAETFRSPQTFTVADGFYDRECLVQYLMEPIYKQVSAGDQSAPAYLSEEEHGLCIEPEILKAGWTEEDAERFVDHVEFVELCNYKGEGEGFELASRAKHLRVFVSKYDYHAA</sequence>